<accession>A0ABW6BI02</accession>
<proteinExistence type="predicted"/>
<dbReference type="Pfam" id="PF04397">
    <property type="entry name" value="LytTR"/>
    <property type="match status" value="1"/>
</dbReference>
<dbReference type="EMBL" id="JBHUPB010000007">
    <property type="protein sequence ID" value="MFD2967784.1"/>
    <property type="molecule type" value="Genomic_DNA"/>
</dbReference>
<feature type="coiled-coil region" evidence="2">
    <location>
        <begin position="109"/>
        <end position="149"/>
    </location>
</feature>
<comment type="caution">
    <text evidence="5">The sequence shown here is derived from an EMBL/GenBank/DDBJ whole genome shotgun (WGS) entry which is preliminary data.</text>
</comment>
<feature type="domain" description="HTH LytTR-type" evidence="4">
    <location>
        <begin position="148"/>
        <end position="216"/>
    </location>
</feature>
<dbReference type="SMART" id="SM00850">
    <property type="entry name" value="LytTR"/>
    <property type="match status" value="1"/>
</dbReference>
<keyword evidence="1" id="KW-0597">Phosphoprotein</keyword>
<dbReference type="SUPFAM" id="SSF52172">
    <property type="entry name" value="CheY-like"/>
    <property type="match status" value="1"/>
</dbReference>
<protein>
    <submittedName>
        <fullName evidence="5">LytR/AlgR family response regulator transcription factor</fullName>
    </submittedName>
</protein>
<name>A0ABW6BI02_9SPHI</name>
<dbReference type="CDD" id="cd17536">
    <property type="entry name" value="REC_YesN-like"/>
    <property type="match status" value="1"/>
</dbReference>
<dbReference type="PANTHER" id="PTHR45526">
    <property type="entry name" value="TRANSCRIPTIONAL REGULATORY PROTEIN DPIA"/>
    <property type="match status" value="1"/>
</dbReference>
<evidence type="ECO:0000259" key="4">
    <source>
        <dbReference type="PROSITE" id="PS50930"/>
    </source>
</evidence>
<dbReference type="RefSeq" id="WP_320183060.1">
    <property type="nucleotide sequence ID" value="NZ_CP138332.1"/>
</dbReference>
<dbReference type="InterPro" id="IPR001789">
    <property type="entry name" value="Sig_transdc_resp-reg_receiver"/>
</dbReference>
<dbReference type="PANTHER" id="PTHR45526:SF1">
    <property type="entry name" value="TRANSCRIPTIONAL REGULATORY PROTEIN DCUR-RELATED"/>
    <property type="match status" value="1"/>
</dbReference>
<dbReference type="Proteomes" id="UP001597525">
    <property type="component" value="Unassembled WGS sequence"/>
</dbReference>
<evidence type="ECO:0000313" key="6">
    <source>
        <dbReference type="Proteomes" id="UP001597525"/>
    </source>
</evidence>
<gene>
    <name evidence="5" type="ORF">ACFS7Y_10315</name>
</gene>
<evidence type="ECO:0000259" key="3">
    <source>
        <dbReference type="PROSITE" id="PS50110"/>
    </source>
</evidence>
<dbReference type="Pfam" id="PF00072">
    <property type="entry name" value="Response_reg"/>
    <property type="match status" value="1"/>
</dbReference>
<reference evidence="6" key="1">
    <citation type="journal article" date="2019" name="Int. J. Syst. Evol. Microbiol.">
        <title>The Global Catalogue of Microorganisms (GCM) 10K type strain sequencing project: providing services to taxonomists for standard genome sequencing and annotation.</title>
        <authorList>
            <consortium name="The Broad Institute Genomics Platform"/>
            <consortium name="The Broad Institute Genome Sequencing Center for Infectious Disease"/>
            <person name="Wu L."/>
            <person name="Ma J."/>
        </authorList>
    </citation>
    <scope>NUCLEOTIDE SEQUENCE [LARGE SCALE GENOMIC DNA]</scope>
    <source>
        <strain evidence="6">KCTC 22814</strain>
    </source>
</reference>
<dbReference type="InterPro" id="IPR007492">
    <property type="entry name" value="LytTR_DNA-bd_dom"/>
</dbReference>
<keyword evidence="2" id="KW-0175">Coiled coil</keyword>
<dbReference type="InterPro" id="IPR051271">
    <property type="entry name" value="2C-system_Tx_regulators"/>
</dbReference>
<organism evidence="5 6">
    <name type="scientific">Sphingobacterium bambusae</name>
    <dbReference type="NCBI Taxonomy" id="662858"/>
    <lineage>
        <taxon>Bacteria</taxon>
        <taxon>Pseudomonadati</taxon>
        <taxon>Bacteroidota</taxon>
        <taxon>Sphingobacteriia</taxon>
        <taxon>Sphingobacteriales</taxon>
        <taxon>Sphingobacteriaceae</taxon>
        <taxon>Sphingobacterium</taxon>
    </lineage>
</organism>
<evidence type="ECO:0000256" key="1">
    <source>
        <dbReference type="PROSITE-ProRule" id="PRU00169"/>
    </source>
</evidence>
<dbReference type="PROSITE" id="PS50930">
    <property type="entry name" value="HTH_LYTTR"/>
    <property type="match status" value="1"/>
</dbReference>
<feature type="domain" description="Response regulatory" evidence="3">
    <location>
        <begin position="7"/>
        <end position="120"/>
    </location>
</feature>
<dbReference type="Gene3D" id="3.40.50.2300">
    <property type="match status" value="1"/>
</dbReference>
<keyword evidence="6" id="KW-1185">Reference proteome</keyword>
<dbReference type="SMART" id="SM00448">
    <property type="entry name" value="REC"/>
    <property type="match status" value="1"/>
</dbReference>
<dbReference type="PROSITE" id="PS50110">
    <property type="entry name" value="RESPONSE_REGULATORY"/>
    <property type="match status" value="1"/>
</dbReference>
<dbReference type="Gene3D" id="2.40.50.1020">
    <property type="entry name" value="LytTr DNA-binding domain"/>
    <property type="match status" value="1"/>
</dbReference>
<evidence type="ECO:0000313" key="5">
    <source>
        <dbReference type="EMBL" id="MFD2967784.1"/>
    </source>
</evidence>
<dbReference type="InterPro" id="IPR011006">
    <property type="entry name" value="CheY-like_superfamily"/>
</dbReference>
<feature type="modified residue" description="4-aspartylphosphate" evidence="1">
    <location>
        <position position="59"/>
    </location>
</feature>
<sequence>MPDQRISYLIVDDEPNNIEVLKDYLSKHADSMRLLCTACHADEAVALIKERQPELIFLDIQMPQKNGFDLLQELGERNFEVIFVTAYDKFGIQAIKFSALDYLLKPLNFTELENALAKAMHKVKEKKRNANLENLIQNLNKVSDDHKIALPTGRETRYIAVSSIVRCQADNNYTEIHLLDGECIIISKTLKEYDELLSPYGFLRTHQSHLINPSYLLSLSKGQSPQIHMHGGLIIPIARQKKEYIFNALKNIIKP</sequence>
<evidence type="ECO:0000256" key="2">
    <source>
        <dbReference type="SAM" id="Coils"/>
    </source>
</evidence>